<proteinExistence type="predicted"/>
<dbReference type="PANTHER" id="PTHR47017:SF1">
    <property type="entry name" value="ACYL-COA"/>
    <property type="match status" value="1"/>
</dbReference>
<organism evidence="1 2">
    <name type="scientific">Herminiimonas contaminans</name>
    <dbReference type="NCBI Taxonomy" id="1111140"/>
    <lineage>
        <taxon>Bacteria</taxon>
        <taxon>Pseudomonadati</taxon>
        <taxon>Pseudomonadota</taxon>
        <taxon>Betaproteobacteria</taxon>
        <taxon>Burkholderiales</taxon>
        <taxon>Oxalobacteraceae</taxon>
        <taxon>Herminiimonas</taxon>
    </lineage>
</organism>
<dbReference type="SUPFAM" id="SSF55729">
    <property type="entry name" value="Acyl-CoA N-acyltransferases (Nat)"/>
    <property type="match status" value="1"/>
</dbReference>
<dbReference type="RefSeq" id="WP_195874748.1">
    <property type="nucleotide sequence ID" value="NZ_JADOEL010000002.1"/>
</dbReference>
<dbReference type="Pfam" id="PF04339">
    <property type="entry name" value="FemAB_like"/>
    <property type="match status" value="1"/>
</dbReference>
<accession>A0ABS0EPN7</accession>
<dbReference type="EMBL" id="JADOEL010000002">
    <property type="protein sequence ID" value="MBF8176813.1"/>
    <property type="molecule type" value="Genomic_DNA"/>
</dbReference>
<reference evidence="1 2" key="1">
    <citation type="submission" date="2020-11" db="EMBL/GenBank/DDBJ databases">
        <title>WGS of Herminiimonas contaminans strain Marseille-Q4544 isolated from planarians Schmidtea mediterranea.</title>
        <authorList>
            <person name="Kangale L."/>
        </authorList>
    </citation>
    <scope>NUCLEOTIDE SEQUENCE [LARGE SCALE GENOMIC DNA]</scope>
    <source>
        <strain evidence="1 2">Marseille-Q4544</strain>
    </source>
</reference>
<gene>
    <name evidence="1" type="ORF">IXC47_03850</name>
</gene>
<dbReference type="InterPro" id="IPR016181">
    <property type="entry name" value="Acyl_CoA_acyltransferase"/>
</dbReference>
<name>A0ABS0EPN7_9BURK</name>
<comment type="caution">
    <text evidence="1">The sequence shown here is derived from an EMBL/GenBank/DDBJ whole genome shotgun (WGS) entry which is preliminary data.</text>
</comment>
<protein>
    <submittedName>
        <fullName evidence="1">N-acetyltransferase</fullName>
    </submittedName>
</protein>
<sequence>MSEPVNQSVNYRTRIVSSLSEIGQNAWDALVQLQPETNPFLSYAFLDALHESGSASVKSGWQPQFLTLWHEQELVAALPLYAKGHSYGEYVFDWAWADAYERNGLQYYPKLLSAIPFTPVTGSRLLARDGEARAALIAAISNVQENNSFSSTHILYPPAEQAEQLHEAGFMLRSGVQFHWLNAGYRNFEEFLETLERKKRKNIRAERRKVQEAGVSFRHISGHEASTDDWGFFKRCYDRTYAMHHSTPYLNLDFFQRIGADMPHNILLIVAEKDGVPIASSLLIHDEQTVYGRYWGALQHIDCLHFETAYYQPLEFCIATGKACFEGGAQGEHKMARGFLPQKTWSAHWLAHPVFSDAIEDFLKRESGGIDSYIDELNERNPFKR</sequence>
<evidence type="ECO:0000313" key="2">
    <source>
        <dbReference type="Proteomes" id="UP000657372"/>
    </source>
</evidence>
<dbReference type="PANTHER" id="PTHR47017">
    <property type="entry name" value="ACYL-COA"/>
    <property type="match status" value="1"/>
</dbReference>
<dbReference type="Proteomes" id="UP000657372">
    <property type="component" value="Unassembled WGS sequence"/>
</dbReference>
<keyword evidence="2" id="KW-1185">Reference proteome</keyword>
<evidence type="ECO:0000313" key="1">
    <source>
        <dbReference type="EMBL" id="MBF8176813.1"/>
    </source>
</evidence>
<dbReference type="InterPro" id="IPR007434">
    <property type="entry name" value="FemAB-like"/>
</dbReference>
<dbReference type="Gene3D" id="3.40.630.30">
    <property type="match status" value="1"/>
</dbReference>